<comment type="caution">
    <text evidence="3">The sequence shown here is derived from an EMBL/GenBank/DDBJ whole genome shotgun (WGS) entry which is preliminary data.</text>
</comment>
<dbReference type="AlphaFoldDB" id="A0AAV9R1M3"/>
<protein>
    <recommendedName>
        <fullName evidence="2">CxC3 like cysteine cluster domain-containing protein</fullName>
    </recommendedName>
</protein>
<dbReference type="EMBL" id="JAHHUM010002416">
    <property type="protein sequence ID" value="KAK5603668.1"/>
    <property type="molecule type" value="Genomic_DNA"/>
</dbReference>
<gene>
    <name evidence="3" type="ORF">CRENBAI_002748</name>
</gene>
<evidence type="ECO:0000313" key="4">
    <source>
        <dbReference type="Proteomes" id="UP001311232"/>
    </source>
</evidence>
<evidence type="ECO:0000256" key="1">
    <source>
        <dbReference type="SAM" id="MobiDB-lite"/>
    </source>
</evidence>
<evidence type="ECO:0000313" key="3">
    <source>
        <dbReference type="EMBL" id="KAK5603668.1"/>
    </source>
</evidence>
<name>A0AAV9R1M3_9TELE</name>
<evidence type="ECO:0000259" key="2">
    <source>
        <dbReference type="Pfam" id="PF18804"/>
    </source>
</evidence>
<feature type="region of interest" description="Disordered" evidence="1">
    <location>
        <begin position="44"/>
        <end position="85"/>
    </location>
</feature>
<keyword evidence="4" id="KW-1185">Reference proteome</keyword>
<feature type="compositionally biased region" description="Basic and acidic residues" evidence="1">
    <location>
        <begin position="44"/>
        <end position="58"/>
    </location>
</feature>
<sequence length="177" mass="19533">MPTAHLTPGVEMQSSLNHNAVNMDTLEDDDALFLANVLLDECKPEGVSETGPEKCVWHEEDEEGNPLPKRSRTGEGRKRPSSTGRYNLSLPTVTCSCGKAWDVGISDLVESGYWPATVHFETLYAVDLFITYEDLKITAPGMSRQAFVGMLEQRTKLFGRNPGKGRCNAGEWVVIIS</sequence>
<dbReference type="Pfam" id="PF18804">
    <property type="entry name" value="CxC3"/>
    <property type="match status" value="1"/>
</dbReference>
<dbReference type="InterPro" id="IPR040564">
    <property type="entry name" value="CxC3-like"/>
</dbReference>
<proteinExistence type="predicted"/>
<feature type="domain" description="CxC3 like cysteine cluster" evidence="2">
    <location>
        <begin position="82"/>
        <end position="153"/>
    </location>
</feature>
<organism evidence="3 4">
    <name type="scientific">Crenichthys baileyi</name>
    <name type="common">White River springfish</name>
    <dbReference type="NCBI Taxonomy" id="28760"/>
    <lineage>
        <taxon>Eukaryota</taxon>
        <taxon>Metazoa</taxon>
        <taxon>Chordata</taxon>
        <taxon>Craniata</taxon>
        <taxon>Vertebrata</taxon>
        <taxon>Euteleostomi</taxon>
        <taxon>Actinopterygii</taxon>
        <taxon>Neopterygii</taxon>
        <taxon>Teleostei</taxon>
        <taxon>Neoteleostei</taxon>
        <taxon>Acanthomorphata</taxon>
        <taxon>Ovalentaria</taxon>
        <taxon>Atherinomorphae</taxon>
        <taxon>Cyprinodontiformes</taxon>
        <taxon>Goodeidae</taxon>
        <taxon>Crenichthys</taxon>
    </lineage>
</organism>
<accession>A0AAV9R1M3</accession>
<dbReference type="Proteomes" id="UP001311232">
    <property type="component" value="Unassembled WGS sequence"/>
</dbReference>
<reference evidence="3 4" key="1">
    <citation type="submission" date="2021-06" db="EMBL/GenBank/DDBJ databases">
        <authorList>
            <person name="Palmer J.M."/>
        </authorList>
    </citation>
    <scope>NUCLEOTIDE SEQUENCE [LARGE SCALE GENOMIC DNA]</scope>
    <source>
        <strain evidence="3 4">MEX-2019</strain>
        <tissue evidence="3">Muscle</tissue>
    </source>
</reference>